<dbReference type="Gene3D" id="3.40.50.80">
    <property type="entry name" value="Nucleotide-binding domain of ferredoxin-NADP reductase (FNR) module"/>
    <property type="match status" value="1"/>
</dbReference>
<gene>
    <name evidence="15" type="ORF">Ari01nite_20160</name>
</gene>
<dbReference type="GO" id="GO:0050660">
    <property type="term" value="F:flavin adenine dinucleotide binding"/>
    <property type="evidence" value="ECO:0007669"/>
    <property type="project" value="TreeGrafter"/>
</dbReference>
<dbReference type="GO" id="GO:0016020">
    <property type="term" value="C:membrane"/>
    <property type="evidence" value="ECO:0007669"/>
    <property type="project" value="UniProtKB-SubCell"/>
</dbReference>
<comment type="subcellular location">
    <subcellularLocation>
        <location evidence="2">Membrane</location>
        <topology evidence="2">Multi-pass membrane protein</topology>
    </subcellularLocation>
</comment>
<comment type="caution">
    <text evidence="15">The sequence shown here is derived from an EMBL/GenBank/DDBJ whole genome shotgun (WGS) entry which is preliminary data.</text>
</comment>
<dbReference type="InterPro" id="IPR017938">
    <property type="entry name" value="Riboflavin_synthase-like_b-brl"/>
</dbReference>
<keyword evidence="11" id="KW-0411">Iron-sulfur</keyword>
<feature type="transmembrane region" description="Helical" evidence="13">
    <location>
        <begin position="47"/>
        <end position="70"/>
    </location>
</feature>
<dbReference type="InterPro" id="IPR050415">
    <property type="entry name" value="MRET"/>
</dbReference>
<dbReference type="CDD" id="cd06198">
    <property type="entry name" value="FNR_like_3"/>
    <property type="match status" value="1"/>
</dbReference>
<sequence length="447" mass="49303">MIAVTQPPSRTASTARTAHVVLWAFLAANLVIIALMLATPVRPAYNAFVAVGRILGMHLAFAMALQLLLIARLPFLDRRVGMDKLTTWHRWTGFTIFWLALLHPTFVLLGYAKLDKISFFAQIPNLARQLPVLLGMTAVVLIVIVAATSVRIARKRLSYEIWHALHLVVYVIVTLGIVHQIYEGSAFKSNVFTQVYWWGLWAFAILALLIGRFLLPLLRNARHQLRVAAVVPESDDTVSVYLTGQHLERLDARAGQFFLWRFLGHNPWWQVNPWSLSAAPDGRSLRLTAKGIGTTSAGLRNLAIGTRVFAEGPYGAFTAAQRATGKTLLIAGGIGVTPIRALLEDDRLAGDIVVLYRTRTQRDAVLLGEMQNLAAVRGARLHLLTGRTGPGNEPFSPEGLVALVPDVTERDVFVCGPAAMTDAVLRTLRTLKVPARQRHAETFRLAS</sequence>
<keyword evidence="12 13" id="KW-0472">Membrane</keyword>
<keyword evidence="16" id="KW-1185">Reference proteome</keyword>
<dbReference type="GO" id="GO:0051537">
    <property type="term" value="F:2 iron, 2 sulfur cluster binding"/>
    <property type="evidence" value="ECO:0007669"/>
    <property type="project" value="UniProtKB-KW"/>
</dbReference>
<evidence type="ECO:0000313" key="16">
    <source>
        <dbReference type="Proteomes" id="UP000636960"/>
    </source>
</evidence>
<feature type="transmembrane region" description="Helical" evidence="13">
    <location>
        <begin position="20"/>
        <end position="41"/>
    </location>
</feature>
<dbReference type="Gene3D" id="2.40.30.10">
    <property type="entry name" value="Translation factors"/>
    <property type="match status" value="1"/>
</dbReference>
<dbReference type="Pfam" id="PF01794">
    <property type="entry name" value="Ferric_reduct"/>
    <property type="match status" value="1"/>
</dbReference>
<dbReference type="RefSeq" id="WP_203780858.1">
    <property type="nucleotide sequence ID" value="NZ_BOMV01000013.1"/>
</dbReference>
<evidence type="ECO:0000256" key="10">
    <source>
        <dbReference type="ARBA" id="ARBA00023004"/>
    </source>
</evidence>
<evidence type="ECO:0000256" key="11">
    <source>
        <dbReference type="ARBA" id="ARBA00023014"/>
    </source>
</evidence>
<dbReference type="InterPro" id="IPR001433">
    <property type="entry name" value="OxRdtase_FAD/NAD-bd"/>
</dbReference>
<evidence type="ECO:0000313" key="15">
    <source>
        <dbReference type="EMBL" id="GIE94551.1"/>
    </source>
</evidence>
<dbReference type="Proteomes" id="UP000636960">
    <property type="component" value="Unassembled WGS sequence"/>
</dbReference>
<protein>
    <submittedName>
        <fullName evidence="15">Oxidoreductase</fullName>
    </submittedName>
</protein>
<evidence type="ECO:0000256" key="12">
    <source>
        <dbReference type="ARBA" id="ARBA00023136"/>
    </source>
</evidence>
<dbReference type="GO" id="GO:0046872">
    <property type="term" value="F:metal ion binding"/>
    <property type="evidence" value="ECO:0007669"/>
    <property type="project" value="UniProtKB-KW"/>
</dbReference>
<keyword evidence="6" id="KW-0479">Metal-binding</keyword>
<evidence type="ECO:0000256" key="4">
    <source>
        <dbReference type="ARBA" id="ARBA00022692"/>
    </source>
</evidence>
<feature type="transmembrane region" description="Helical" evidence="13">
    <location>
        <begin position="132"/>
        <end position="152"/>
    </location>
</feature>
<dbReference type="SUPFAM" id="SSF63380">
    <property type="entry name" value="Riboflavin synthase domain-like"/>
    <property type="match status" value="1"/>
</dbReference>
<feature type="transmembrane region" description="Helical" evidence="13">
    <location>
        <begin position="91"/>
        <end position="112"/>
    </location>
</feature>
<dbReference type="GO" id="GO:0016491">
    <property type="term" value="F:oxidoreductase activity"/>
    <property type="evidence" value="ECO:0007669"/>
    <property type="project" value="UniProtKB-KW"/>
</dbReference>
<keyword evidence="9" id="KW-0560">Oxidoreductase</keyword>
<keyword evidence="10" id="KW-0408">Iron</keyword>
<dbReference type="SUPFAM" id="SSF52343">
    <property type="entry name" value="Ferredoxin reductase-like, C-terminal NADP-linked domain"/>
    <property type="match status" value="1"/>
</dbReference>
<reference evidence="15" key="1">
    <citation type="submission" date="2021-01" db="EMBL/GenBank/DDBJ databases">
        <title>Whole genome shotgun sequence of Actinoplanes rishiriensis NBRC 108556.</title>
        <authorList>
            <person name="Komaki H."/>
            <person name="Tamura T."/>
        </authorList>
    </citation>
    <scope>NUCLEOTIDE SEQUENCE</scope>
    <source>
        <strain evidence="15">NBRC 108556</strain>
    </source>
</reference>
<organism evidence="15 16">
    <name type="scientific">Paractinoplanes rishiriensis</name>
    <dbReference type="NCBI Taxonomy" id="1050105"/>
    <lineage>
        <taxon>Bacteria</taxon>
        <taxon>Bacillati</taxon>
        <taxon>Actinomycetota</taxon>
        <taxon>Actinomycetes</taxon>
        <taxon>Micromonosporales</taxon>
        <taxon>Micromonosporaceae</taxon>
        <taxon>Paractinoplanes</taxon>
    </lineage>
</organism>
<dbReference type="Pfam" id="PF00175">
    <property type="entry name" value="NAD_binding_1"/>
    <property type="match status" value="1"/>
</dbReference>
<evidence type="ECO:0000256" key="7">
    <source>
        <dbReference type="ARBA" id="ARBA00022827"/>
    </source>
</evidence>
<name>A0A919MNZ3_9ACTN</name>
<feature type="transmembrane region" description="Helical" evidence="13">
    <location>
        <begin position="164"/>
        <end position="182"/>
    </location>
</feature>
<proteinExistence type="predicted"/>
<dbReference type="InterPro" id="IPR013130">
    <property type="entry name" value="Fe3_Rdtase_TM_dom"/>
</dbReference>
<dbReference type="InterPro" id="IPR017927">
    <property type="entry name" value="FAD-bd_FR_type"/>
</dbReference>
<evidence type="ECO:0000256" key="6">
    <source>
        <dbReference type="ARBA" id="ARBA00022723"/>
    </source>
</evidence>
<dbReference type="PROSITE" id="PS51384">
    <property type="entry name" value="FAD_FR"/>
    <property type="match status" value="1"/>
</dbReference>
<evidence type="ECO:0000256" key="2">
    <source>
        <dbReference type="ARBA" id="ARBA00004141"/>
    </source>
</evidence>
<evidence type="ECO:0000256" key="1">
    <source>
        <dbReference type="ARBA" id="ARBA00001974"/>
    </source>
</evidence>
<dbReference type="EMBL" id="BOMV01000013">
    <property type="protein sequence ID" value="GIE94551.1"/>
    <property type="molecule type" value="Genomic_DNA"/>
</dbReference>
<evidence type="ECO:0000259" key="14">
    <source>
        <dbReference type="PROSITE" id="PS51384"/>
    </source>
</evidence>
<keyword evidence="4 13" id="KW-0812">Transmembrane</keyword>
<evidence type="ECO:0000256" key="8">
    <source>
        <dbReference type="ARBA" id="ARBA00022989"/>
    </source>
</evidence>
<evidence type="ECO:0000256" key="5">
    <source>
        <dbReference type="ARBA" id="ARBA00022714"/>
    </source>
</evidence>
<dbReference type="PANTHER" id="PTHR47354">
    <property type="entry name" value="NADH OXIDOREDUCTASE HCR"/>
    <property type="match status" value="1"/>
</dbReference>
<feature type="transmembrane region" description="Helical" evidence="13">
    <location>
        <begin position="194"/>
        <end position="215"/>
    </location>
</feature>
<feature type="domain" description="FAD-binding FR-type" evidence="14">
    <location>
        <begin position="220"/>
        <end position="320"/>
    </location>
</feature>
<dbReference type="AlphaFoldDB" id="A0A919MNZ3"/>
<dbReference type="InterPro" id="IPR039261">
    <property type="entry name" value="FNR_nucleotide-bd"/>
</dbReference>
<keyword evidence="5" id="KW-0001">2Fe-2S</keyword>
<dbReference type="PRINTS" id="PR00410">
    <property type="entry name" value="PHEHYDRXLASE"/>
</dbReference>
<comment type="cofactor">
    <cofactor evidence="1">
        <name>FAD</name>
        <dbReference type="ChEBI" id="CHEBI:57692"/>
    </cofactor>
</comment>
<evidence type="ECO:0000256" key="3">
    <source>
        <dbReference type="ARBA" id="ARBA00022630"/>
    </source>
</evidence>
<keyword evidence="3" id="KW-0285">Flavoprotein</keyword>
<evidence type="ECO:0000256" key="9">
    <source>
        <dbReference type="ARBA" id="ARBA00023002"/>
    </source>
</evidence>
<evidence type="ECO:0000256" key="13">
    <source>
        <dbReference type="SAM" id="Phobius"/>
    </source>
</evidence>
<keyword evidence="7" id="KW-0274">FAD</keyword>
<keyword evidence="8 13" id="KW-1133">Transmembrane helix</keyword>
<accession>A0A919MNZ3</accession>
<dbReference type="PANTHER" id="PTHR47354:SF8">
    <property type="entry name" value="1,2-PHENYLACETYL-COA EPOXIDASE, SUBUNIT E"/>
    <property type="match status" value="1"/>
</dbReference>